<dbReference type="Proteomes" id="UP000196581">
    <property type="component" value="Unassembled WGS sequence"/>
</dbReference>
<evidence type="ECO:0000256" key="1">
    <source>
        <dbReference type="SAM" id="MobiDB-lite"/>
    </source>
</evidence>
<evidence type="ECO:0000256" key="2">
    <source>
        <dbReference type="SAM" id="SignalP"/>
    </source>
</evidence>
<organism evidence="4 5">
    <name type="scientific">Brevibacterium yomogidense</name>
    <dbReference type="NCBI Taxonomy" id="946573"/>
    <lineage>
        <taxon>Bacteria</taxon>
        <taxon>Bacillati</taxon>
        <taxon>Actinomycetota</taxon>
        <taxon>Actinomycetes</taxon>
        <taxon>Micrococcales</taxon>
        <taxon>Brevibacteriaceae</taxon>
        <taxon>Brevibacterium</taxon>
    </lineage>
</organism>
<proteinExistence type="predicted"/>
<evidence type="ECO:0000313" key="4">
    <source>
        <dbReference type="EMBL" id="SLM88561.1"/>
    </source>
</evidence>
<reference evidence="5" key="1">
    <citation type="submission" date="2017-02" db="EMBL/GenBank/DDBJ databases">
        <authorList>
            <person name="Dridi B."/>
        </authorList>
    </citation>
    <scope>NUCLEOTIDE SEQUENCE [LARGE SCALE GENOMIC DNA]</scope>
    <source>
        <strain evidence="5">B Co 03.10</strain>
    </source>
</reference>
<evidence type="ECO:0000313" key="5">
    <source>
        <dbReference type="Proteomes" id="UP000196581"/>
    </source>
</evidence>
<feature type="region of interest" description="Disordered" evidence="1">
    <location>
        <begin position="123"/>
        <end position="161"/>
    </location>
</feature>
<protein>
    <recommendedName>
        <fullName evidence="3">DUF306 domain-containing protein</fullName>
    </recommendedName>
</protein>
<dbReference type="Pfam" id="PF03724">
    <property type="entry name" value="META"/>
    <property type="match status" value="1"/>
</dbReference>
<dbReference type="AlphaFoldDB" id="A0A1X6WTY1"/>
<dbReference type="InterPro" id="IPR005184">
    <property type="entry name" value="DUF306_Meta_HslJ"/>
</dbReference>
<dbReference type="PROSITE" id="PS51257">
    <property type="entry name" value="PROKAR_LIPOPROTEIN"/>
    <property type="match status" value="1"/>
</dbReference>
<evidence type="ECO:0000259" key="3">
    <source>
        <dbReference type="Pfam" id="PF03724"/>
    </source>
</evidence>
<gene>
    <name evidence="4" type="ORF">FM105_00555</name>
</gene>
<feature type="chain" id="PRO_5039452271" description="DUF306 domain-containing protein" evidence="2">
    <location>
        <begin position="18"/>
        <end position="161"/>
    </location>
</feature>
<name>A0A1X6WTY1_9MICO</name>
<sequence>MKVPIRLAALTVFSALALVGCGTNDGPGEDPTTAAPAADPVFEGRWVADDPADAFLEFTEVDEGGGTMGGSDGCNGLQGEFHIDGDTAEIERGAGTLKGCPGVDTWLSGVTVVVVDGDTMHIQDDEGEELGVLTRDEGGDATPTPTGSAGASIDEAEDSED</sequence>
<feature type="signal peptide" evidence="2">
    <location>
        <begin position="1"/>
        <end position="17"/>
    </location>
</feature>
<dbReference type="RefSeq" id="WP_179206998.1">
    <property type="nucleotide sequence ID" value="NZ_FWFF01000001.1"/>
</dbReference>
<feature type="domain" description="DUF306" evidence="3">
    <location>
        <begin position="50"/>
        <end position="129"/>
    </location>
</feature>
<dbReference type="Gene3D" id="2.40.128.270">
    <property type="match status" value="1"/>
</dbReference>
<keyword evidence="2" id="KW-0732">Signal</keyword>
<dbReference type="EMBL" id="FWFF01000001">
    <property type="protein sequence ID" value="SLM88561.1"/>
    <property type="molecule type" value="Genomic_DNA"/>
</dbReference>
<accession>A0A1X6WTY1</accession>
<keyword evidence="5" id="KW-1185">Reference proteome</keyword>
<dbReference type="InterPro" id="IPR038670">
    <property type="entry name" value="HslJ-like_sf"/>
</dbReference>